<sequence length="477" mass="52834">MPHTPRLQASPLNIAQRVRMISNHVGDQAPVLFTSDRATRTFTLNRPSKFNALDGAMIGLLKDKIHEWNNADLCNIVIGRGAGRAFCAGGDVRVVVEHSAKEETRHLAVSYFKDEFELDYTMAQMKKPYVAVWDGHVMGGGVGLSIHARFRVATEKTQFAMPETKIGYCPDVGASFFLSRLDGELGTYLALTGNVISGRAVFEHRLATHFVPSSRIPALLDALASLENADEAQINNTIELFYEEPQAGGSSPLVGGIRAALDQTFKHNDVESILKNLEGLSDKENNVGDWAKSTLAELRSRSPTSLKVALEAVRRGQTMTLEQALQMEYQLASAFCSGATGDFITGVHAVLVDKVKGTPEWNPADVADTSYPEIISRFFDSQSPYHAKDQLALDEQVRNPEHFMQYSLPAESEVAEHVLGTSRESSSKGLNRDELMSIIRNRYPNKGGLDHRMEEIIARKCTIAEDPDNFHHVRWKH</sequence>
<dbReference type="AlphaFoldDB" id="A0A164QUU8"/>
<dbReference type="InterPro" id="IPR045004">
    <property type="entry name" value="ECH_dom"/>
</dbReference>
<feature type="domain" description="Enoyl-CoA hydratase/isomerase" evidence="4">
    <location>
        <begin position="40"/>
        <end position="378"/>
    </location>
</feature>
<dbReference type="NCBIfam" id="NF004127">
    <property type="entry name" value="PRK05617.1"/>
    <property type="match status" value="1"/>
</dbReference>
<dbReference type="Proteomes" id="UP000076722">
    <property type="component" value="Unassembled WGS sequence"/>
</dbReference>
<dbReference type="InterPro" id="IPR032259">
    <property type="entry name" value="HIBYL-CoA-H"/>
</dbReference>
<reference evidence="5 6" key="1">
    <citation type="journal article" date="2016" name="Mol. Biol. Evol.">
        <title>Comparative Genomics of Early-Diverging Mushroom-Forming Fungi Provides Insights into the Origins of Lignocellulose Decay Capabilities.</title>
        <authorList>
            <person name="Nagy L.G."/>
            <person name="Riley R."/>
            <person name="Tritt A."/>
            <person name="Adam C."/>
            <person name="Daum C."/>
            <person name="Floudas D."/>
            <person name="Sun H."/>
            <person name="Yadav J.S."/>
            <person name="Pangilinan J."/>
            <person name="Larsson K.H."/>
            <person name="Matsuura K."/>
            <person name="Barry K."/>
            <person name="Labutti K."/>
            <person name="Kuo R."/>
            <person name="Ohm R.A."/>
            <person name="Bhattacharya S.S."/>
            <person name="Shirouzu T."/>
            <person name="Yoshinaga Y."/>
            <person name="Martin F.M."/>
            <person name="Grigoriev I.V."/>
            <person name="Hibbett D.S."/>
        </authorList>
    </citation>
    <scope>NUCLEOTIDE SEQUENCE [LARGE SCALE GENOMIC DNA]</scope>
    <source>
        <strain evidence="5 6">HHB9708</strain>
    </source>
</reference>
<dbReference type="EMBL" id="KV419424">
    <property type="protein sequence ID" value="KZS89987.1"/>
    <property type="molecule type" value="Genomic_DNA"/>
</dbReference>
<dbReference type="Pfam" id="PF16113">
    <property type="entry name" value="ECH_2"/>
    <property type="match status" value="1"/>
</dbReference>
<dbReference type="GO" id="GO:0006574">
    <property type="term" value="P:L-valine catabolic process"/>
    <property type="evidence" value="ECO:0007669"/>
    <property type="project" value="TreeGrafter"/>
</dbReference>
<evidence type="ECO:0000313" key="6">
    <source>
        <dbReference type="Proteomes" id="UP000076722"/>
    </source>
</evidence>
<dbReference type="Gene3D" id="3.90.226.10">
    <property type="entry name" value="2-enoyl-CoA Hydratase, Chain A, domain 1"/>
    <property type="match status" value="1"/>
</dbReference>
<name>A0A164QUU8_9AGAM</name>
<proteinExistence type="predicted"/>
<gene>
    <name evidence="5" type="ORF">SISNIDRAFT_551868</name>
</gene>
<evidence type="ECO:0000256" key="1">
    <source>
        <dbReference type="ARBA" id="ARBA00001709"/>
    </source>
</evidence>
<accession>A0A164QUU8</accession>
<dbReference type="CDD" id="cd06558">
    <property type="entry name" value="crotonase-like"/>
    <property type="match status" value="1"/>
</dbReference>
<dbReference type="EC" id="3.1.2.4" evidence="2"/>
<keyword evidence="3 5" id="KW-0378">Hydrolase</keyword>
<evidence type="ECO:0000313" key="5">
    <source>
        <dbReference type="EMBL" id="KZS89987.1"/>
    </source>
</evidence>
<dbReference type="SUPFAM" id="SSF52096">
    <property type="entry name" value="ClpP/crotonase"/>
    <property type="match status" value="1"/>
</dbReference>
<evidence type="ECO:0000256" key="3">
    <source>
        <dbReference type="ARBA" id="ARBA00022801"/>
    </source>
</evidence>
<dbReference type="PANTHER" id="PTHR43176:SF3">
    <property type="entry name" value="3-HYDROXYISOBUTYRYL-COA HYDROLASE, MITOCHONDRIAL"/>
    <property type="match status" value="1"/>
</dbReference>
<dbReference type="STRING" id="1314777.A0A164QUU8"/>
<keyword evidence="6" id="KW-1185">Reference proteome</keyword>
<evidence type="ECO:0000256" key="2">
    <source>
        <dbReference type="ARBA" id="ARBA00011915"/>
    </source>
</evidence>
<dbReference type="OrthoDB" id="1737613at2759"/>
<evidence type="ECO:0000259" key="4">
    <source>
        <dbReference type="Pfam" id="PF16113"/>
    </source>
</evidence>
<dbReference type="GO" id="GO:0005739">
    <property type="term" value="C:mitochondrion"/>
    <property type="evidence" value="ECO:0007669"/>
    <property type="project" value="TreeGrafter"/>
</dbReference>
<dbReference type="PANTHER" id="PTHR43176">
    <property type="entry name" value="3-HYDROXYISOBUTYRYL-COA HYDROLASE-RELATED"/>
    <property type="match status" value="1"/>
</dbReference>
<organism evidence="5 6">
    <name type="scientific">Sistotremastrum niveocremeum HHB9708</name>
    <dbReference type="NCBI Taxonomy" id="1314777"/>
    <lineage>
        <taxon>Eukaryota</taxon>
        <taxon>Fungi</taxon>
        <taxon>Dikarya</taxon>
        <taxon>Basidiomycota</taxon>
        <taxon>Agaricomycotina</taxon>
        <taxon>Agaricomycetes</taxon>
        <taxon>Sistotremastrales</taxon>
        <taxon>Sistotremastraceae</taxon>
        <taxon>Sertulicium</taxon>
        <taxon>Sertulicium niveocremeum</taxon>
    </lineage>
</organism>
<protein>
    <recommendedName>
        <fullName evidence="2">3-hydroxyisobutyryl-CoA hydrolase</fullName>
        <ecNumber evidence="2">3.1.2.4</ecNumber>
    </recommendedName>
</protein>
<comment type="catalytic activity">
    <reaction evidence="1">
        <text>3-hydroxy-2-methylpropanoyl-CoA + H2O = 3-hydroxy-2-methylpropanoate + CoA + H(+)</text>
        <dbReference type="Rhea" id="RHEA:20888"/>
        <dbReference type="ChEBI" id="CHEBI:11805"/>
        <dbReference type="ChEBI" id="CHEBI:15377"/>
        <dbReference type="ChEBI" id="CHEBI:15378"/>
        <dbReference type="ChEBI" id="CHEBI:57287"/>
        <dbReference type="ChEBI" id="CHEBI:57340"/>
        <dbReference type="EC" id="3.1.2.4"/>
    </reaction>
</comment>
<dbReference type="InterPro" id="IPR029045">
    <property type="entry name" value="ClpP/crotonase-like_dom_sf"/>
</dbReference>
<dbReference type="GO" id="GO:0003860">
    <property type="term" value="F:3-hydroxyisobutyryl-CoA hydrolase activity"/>
    <property type="evidence" value="ECO:0007669"/>
    <property type="project" value="UniProtKB-EC"/>
</dbReference>